<dbReference type="EMBL" id="JYDI01000034">
    <property type="protein sequence ID" value="KRY57215.1"/>
    <property type="molecule type" value="Genomic_DNA"/>
</dbReference>
<reference evidence="1 2" key="1">
    <citation type="submission" date="2015-01" db="EMBL/GenBank/DDBJ databases">
        <title>Evolution of Trichinella species and genotypes.</title>
        <authorList>
            <person name="Korhonen P.K."/>
            <person name="Edoardo P."/>
            <person name="Giuseppe L.R."/>
            <person name="Gasser R.B."/>
        </authorList>
    </citation>
    <scope>NUCLEOTIDE SEQUENCE [LARGE SCALE GENOMIC DNA]</scope>
    <source>
        <strain evidence="1">ISS120</strain>
    </source>
</reference>
<comment type="caution">
    <text evidence="1">The sequence shown here is derived from an EMBL/GenBank/DDBJ whole genome shotgun (WGS) entry which is preliminary data.</text>
</comment>
<proteinExistence type="predicted"/>
<evidence type="ECO:0000313" key="2">
    <source>
        <dbReference type="Proteomes" id="UP000054653"/>
    </source>
</evidence>
<accession>A0A0V1D6M3</accession>
<dbReference type="OrthoDB" id="10555758at2759"/>
<organism evidence="1 2">
    <name type="scientific">Trichinella britovi</name>
    <name type="common">Parasitic roundworm</name>
    <dbReference type="NCBI Taxonomy" id="45882"/>
    <lineage>
        <taxon>Eukaryota</taxon>
        <taxon>Metazoa</taxon>
        <taxon>Ecdysozoa</taxon>
        <taxon>Nematoda</taxon>
        <taxon>Enoplea</taxon>
        <taxon>Dorylaimia</taxon>
        <taxon>Trichinellida</taxon>
        <taxon>Trichinellidae</taxon>
        <taxon>Trichinella</taxon>
    </lineage>
</organism>
<name>A0A0V1D6M3_TRIBR</name>
<evidence type="ECO:0000313" key="1">
    <source>
        <dbReference type="EMBL" id="KRY57215.1"/>
    </source>
</evidence>
<keyword evidence="2" id="KW-1185">Reference proteome</keyword>
<dbReference type="Proteomes" id="UP000054653">
    <property type="component" value="Unassembled WGS sequence"/>
</dbReference>
<sequence length="132" mass="14764">MVSSCCVTETSLGSSLQVHFECSAVDFMRNLPKQLALTGVPDVAWLMTKSEKNELDILYNKSNTLKQLTRYNRVAMHSATVAVKATLSIPNMIPAIFHNDNDDLKQPAERELCTDNQPTVIDSKEDIPLRKL</sequence>
<gene>
    <name evidence="1" type="ORF">T03_4064</name>
</gene>
<dbReference type="AlphaFoldDB" id="A0A0V1D6M3"/>
<protein>
    <submittedName>
        <fullName evidence="1">Uncharacterized protein</fullName>
    </submittedName>
</protein>